<dbReference type="Pfam" id="PF01266">
    <property type="entry name" value="DAO"/>
    <property type="match status" value="1"/>
</dbReference>
<sequence length="381" mass="40382">MSQAMTSDFDVAVIGAGVMGATTALHLARGGMRVALVDRGEICREASGVNAGTLTLHMTRAALIPYAMKGRALWLSAERWLGRDVGARSAPGFSLAFTTAEEEMLVKRAEARCAMGAPIRLVSPAEACAIDPGINPAIRAAAFCELDGHVTAYLTGRGYRQALTAAGVTMVEQIPVEAIESQGGGYLIRGTCGTRLSARRIVLAGGVWLESMLAMLGVRVKIKCLINQLIITERMRPVMRSVVGIANGLLSLKQFENGSILIGGGWQGRGDPIRGGVEPIPDNLIGNIRLARHAIPALGETRVVRIWLGLESETADAMPMIGPLPGMEGAYVIGCVHSGYTSAPYMGQLLAQHILGQEPEMPLFDPARLIDTTPSSVRMSA</sequence>
<dbReference type="Gene3D" id="3.30.9.10">
    <property type="entry name" value="D-Amino Acid Oxidase, subunit A, domain 2"/>
    <property type="match status" value="1"/>
</dbReference>
<dbReference type="Gene3D" id="3.50.50.60">
    <property type="entry name" value="FAD/NAD(P)-binding domain"/>
    <property type="match status" value="1"/>
</dbReference>
<dbReference type="SUPFAM" id="SSF51905">
    <property type="entry name" value="FAD/NAD(P)-binding domain"/>
    <property type="match status" value="1"/>
</dbReference>
<accession>A0A963YUT7</accession>
<organism evidence="3 4">
    <name type="scientific">Acidisoma silvae</name>
    <dbReference type="NCBI Taxonomy" id="2802396"/>
    <lineage>
        <taxon>Bacteria</taxon>
        <taxon>Pseudomonadati</taxon>
        <taxon>Pseudomonadota</taxon>
        <taxon>Alphaproteobacteria</taxon>
        <taxon>Acetobacterales</taxon>
        <taxon>Acidocellaceae</taxon>
        <taxon>Acidisoma</taxon>
    </lineage>
</organism>
<dbReference type="GO" id="GO:0005737">
    <property type="term" value="C:cytoplasm"/>
    <property type="evidence" value="ECO:0007669"/>
    <property type="project" value="TreeGrafter"/>
</dbReference>
<keyword evidence="1" id="KW-0560">Oxidoreductase</keyword>
<feature type="domain" description="FAD dependent oxidoreductase" evidence="2">
    <location>
        <begin position="10"/>
        <end position="352"/>
    </location>
</feature>
<dbReference type="Proteomes" id="UP000708298">
    <property type="component" value="Unassembled WGS sequence"/>
</dbReference>
<evidence type="ECO:0000256" key="1">
    <source>
        <dbReference type="ARBA" id="ARBA00023002"/>
    </source>
</evidence>
<dbReference type="AlphaFoldDB" id="A0A963YUT7"/>
<evidence type="ECO:0000313" key="4">
    <source>
        <dbReference type="Proteomes" id="UP000708298"/>
    </source>
</evidence>
<gene>
    <name evidence="3" type="ORF">ASILVAE211_20020</name>
</gene>
<reference evidence="3" key="1">
    <citation type="journal article" date="2021" name="Microorganisms">
        <title>Acidisoma silvae sp. nov. and Acidisomacellulosilytica sp. nov., Two Acidophilic Bacteria Isolated from Decaying Wood, Hydrolyzing Cellulose and Producing Poly-3-hydroxybutyrate.</title>
        <authorList>
            <person name="Mieszkin S."/>
            <person name="Pouder E."/>
            <person name="Uroz S."/>
            <person name="Simon-Colin C."/>
            <person name="Alain K."/>
        </authorList>
    </citation>
    <scope>NUCLEOTIDE SEQUENCE</scope>
    <source>
        <strain evidence="3">HW T2.11</strain>
    </source>
</reference>
<dbReference type="GO" id="GO:0016491">
    <property type="term" value="F:oxidoreductase activity"/>
    <property type="evidence" value="ECO:0007669"/>
    <property type="project" value="UniProtKB-KW"/>
</dbReference>
<protein>
    <submittedName>
        <fullName evidence="3">FAD-binding oxidoreductase</fullName>
    </submittedName>
</protein>
<name>A0A963YUT7_9PROT</name>
<proteinExistence type="predicted"/>
<keyword evidence="4" id="KW-1185">Reference proteome</keyword>
<dbReference type="InterPro" id="IPR006076">
    <property type="entry name" value="FAD-dep_OxRdtase"/>
</dbReference>
<dbReference type="InterPro" id="IPR036188">
    <property type="entry name" value="FAD/NAD-bd_sf"/>
</dbReference>
<comment type="caution">
    <text evidence="3">The sequence shown here is derived from an EMBL/GenBank/DDBJ whole genome shotgun (WGS) entry which is preliminary data.</text>
</comment>
<reference evidence="3" key="2">
    <citation type="submission" date="2021-01" db="EMBL/GenBank/DDBJ databases">
        <authorList>
            <person name="Mieszkin S."/>
            <person name="Pouder E."/>
            <person name="Alain K."/>
        </authorList>
    </citation>
    <scope>NUCLEOTIDE SEQUENCE</scope>
    <source>
        <strain evidence="3">HW T2.11</strain>
    </source>
</reference>
<evidence type="ECO:0000313" key="3">
    <source>
        <dbReference type="EMBL" id="MCB8877492.1"/>
    </source>
</evidence>
<dbReference type="PANTHER" id="PTHR13847">
    <property type="entry name" value="SARCOSINE DEHYDROGENASE-RELATED"/>
    <property type="match status" value="1"/>
</dbReference>
<evidence type="ECO:0000259" key="2">
    <source>
        <dbReference type="Pfam" id="PF01266"/>
    </source>
</evidence>
<dbReference type="EMBL" id="JAESVB010000014">
    <property type="protein sequence ID" value="MCB8877492.1"/>
    <property type="molecule type" value="Genomic_DNA"/>
</dbReference>